<dbReference type="Gene3D" id="3.30.540.10">
    <property type="entry name" value="Fructose-1,6-Bisphosphatase, subunit A, domain 1"/>
    <property type="match status" value="1"/>
</dbReference>
<evidence type="ECO:0000313" key="5">
    <source>
        <dbReference type="EMBL" id="SVC61507.1"/>
    </source>
</evidence>
<evidence type="ECO:0000256" key="3">
    <source>
        <dbReference type="ARBA" id="ARBA00023211"/>
    </source>
</evidence>
<dbReference type="Gene3D" id="3.40.190.90">
    <property type="match status" value="1"/>
</dbReference>
<dbReference type="FunFam" id="3.40.190.90:FF:000001">
    <property type="entry name" value="Fructose-1,6-bisphosphatase"/>
    <property type="match status" value="1"/>
</dbReference>
<sequence>MVETLDRNLALEVVRVTEAAALASSRLMGCGDEKAADQAAVDAMRQSLNGLEINGTVVIGEGERDEAPMLFIGEKVGAGGPTVDIALDPLEGTTICATGGTNALSVIAMAEEGGLLQAPDVYMEKIAVGPGAPPGVVDLDETTTNNLKNLARAKGRDVSDLVACILNRPRHEELISVTREAGARIQLIQDGDVAGVIATAREDTGIDIYLGVGGAPEGVLAAAALRCTGGQMQGRLVFRNDEERKRAVKLGVDDLSRKYDLGEMAKGEVMFAATGVTDGSMLRGVRRANASVSTESLVMRSKTGTVRVISAEHNLTLKPVFEYNI</sequence>
<dbReference type="PANTHER" id="PTHR30447">
    <property type="entry name" value="FRUCTOSE-1,6-BISPHOSPHATASE CLASS 2"/>
    <property type="match status" value="1"/>
</dbReference>
<dbReference type="PANTHER" id="PTHR30447:SF0">
    <property type="entry name" value="FRUCTOSE-1,6-BISPHOSPHATASE 1 CLASS 2-RELATED"/>
    <property type="match status" value="1"/>
</dbReference>
<dbReference type="GO" id="GO:0046872">
    <property type="term" value="F:metal ion binding"/>
    <property type="evidence" value="ECO:0007669"/>
    <property type="project" value="UniProtKB-KW"/>
</dbReference>
<keyword evidence="3" id="KW-0464">Manganese</keyword>
<dbReference type="GO" id="GO:0006071">
    <property type="term" value="P:glycerol metabolic process"/>
    <property type="evidence" value="ECO:0007669"/>
    <property type="project" value="InterPro"/>
</dbReference>
<dbReference type="SUPFAM" id="SSF56655">
    <property type="entry name" value="Carbohydrate phosphatase"/>
    <property type="match status" value="1"/>
</dbReference>
<name>A0A382NMH2_9ZZZZ</name>
<dbReference type="GO" id="GO:0006094">
    <property type="term" value="P:gluconeogenesis"/>
    <property type="evidence" value="ECO:0007669"/>
    <property type="project" value="InterPro"/>
</dbReference>
<keyword evidence="1" id="KW-0479">Metal-binding</keyword>
<evidence type="ECO:0000256" key="1">
    <source>
        <dbReference type="ARBA" id="ARBA00022723"/>
    </source>
</evidence>
<keyword evidence="4" id="KW-0119">Carbohydrate metabolism</keyword>
<evidence type="ECO:0000256" key="2">
    <source>
        <dbReference type="ARBA" id="ARBA00022801"/>
    </source>
</evidence>
<evidence type="ECO:0008006" key="6">
    <source>
        <dbReference type="Google" id="ProtNLM"/>
    </source>
</evidence>
<proteinExistence type="predicted"/>
<dbReference type="CDD" id="cd01516">
    <property type="entry name" value="FBPase_glpX"/>
    <property type="match status" value="1"/>
</dbReference>
<dbReference type="GO" id="GO:0030388">
    <property type="term" value="P:fructose 1,6-bisphosphate metabolic process"/>
    <property type="evidence" value="ECO:0007669"/>
    <property type="project" value="TreeGrafter"/>
</dbReference>
<dbReference type="NCBIfam" id="TIGR00330">
    <property type="entry name" value="glpX"/>
    <property type="match status" value="1"/>
</dbReference>
<organism evidence="5">
    <name type="scientific">marine metagenome</name>
    <dbReference type="NCBI Taxonomy" id="408172"/>
    <lineage>
        <taxon>unclassified sequences</taxon>
        <taxon>metagenomes</taxon>
        <taxon>ecological metagenomes</taxon>
    </lineage>
</organism>
<keyword evidence="2" id="KW-0378">Hydrolase</keyword>
<dbReference type="GO" id="GO:0042132">
    <property type="term" value="F:fructose 1,6-bisphosphate 1-phosphatase activity"/>
    <property type="evidence" value="ECO:0007669"/>
    <property type="project" value="InterPro"/>
</dbReference>
<dbReference type="AlphaFoldDB" id="A0A382NMH2"/>
<protein>
    <recommendedName>
        <fullName evidence="6">Fructose-1,6-bisphosphatase</fullName>
    </recommendedName>
</protein>
<accession>A0A382NMH2</accession>
<gene>
    <name evidence="5" type="ORF">METZ01_LOCUS314361</name>
</gene>
<dbReference type="Pfam" id="PF03320">
    <property type="entry name" value="FBPase_glpX"/>
    <property type="match status" value="1"/>
</dbReference>
<reference evidence="5" key="1">
    <citation type="submission" date="2018-05" db="EMBL/GenBank/DDBJ databases">
        <authorList>
            <person name="Lanie J.A."/>
            <person name="Ng W.-L."/>
            <person name="Kazmierczak K.M."/>
            <person name="Andrzejewski T.M."/>
            <person name="Davidsen T.M."/>
            <person name="Wayne K.J."/>
            <person name="Tettelin H."/>
            <person name="Glass J.I."/>
            <person name="Rusch D."/>
            <person name="Podicherti R."/>
            <person name="Tsui H.-C.T."/>
            <person name="Winkler M.E."/>
        </authorList>
    </citation>
    <scope>NUCLEOTIDE SEQUENCE</scope>
</reference>
<dbReference type="GO" id="GO:0005829">
    <property type="term" value="C:cytosol"/>
    <property type="evidence" value="ECO:0007669"/>
    <property type="project" value="TreeGrafter"/>
</dbReference>
<dbReference type="PIRSF" id="PIRSF004532">
    <property type="entry name" value="GlpX"/>
    <property type="match status" value="1"/>
</dbReference>
<evidence type="ECO:0000256" key="4">
    <source>
        <dbReference type="ARBA" id="ARBA00023277"/>
    </source>
</evidence>
<feature type="non-terminal residue" evidence="5">
    <location>
        <position position="325"/>
    </location>
</feature>
<dbReference type="InterPro" id="IPR004464">
    <property type="entry name" value="FBPase_class-2/SBPase"/>
</dbReference>
<dbReference type="EMBL" id="UINC01101011">
    <property type="protein sequence ID" value="SVC61507.1"/>
    <property type="molecule type" value="Genomic_DNA"/>
</dbReference>